<dbReference type="EMBL" id="DS028139">
    <property type="protein sequence ID" value="EEY59084.1"/>
    <property type="molecule type" value="Genomic_DNA"/>
</dbReference>
<reference evidence="9" key="1">
    <citation type="journal article" date="2009" name="Nature">
        <title>Genome sequence and analysis of the Irish potato famine pathogen Phytophthora infestans.</title>
        <authorList>
            <consortium name="The Broad Institute Genome Sequencing Platform"/>
            <person name="Haas B.J."/>
            <person name="Kamoun S."/>
            <person name="Zody M.C."/>
            <person name="Jiang R.H."/>
            <person name="Handsaker R.E."/>
            <person name="Cano L.M."/>
            <person name="Grabherr M."/>
            <person name="Kodira C.D."/>
            <person name="Raffaele S."/>
            <person name="Torto-Alalibo T."/>
            <person name="Bozkurt T.O."/>
            <person name="Ah-Fong A.M."/>
            <person name="Alvarado L."/>
            <person name="Anderson V.L."/>
            <person name="Armstrong M.R."/>
            <person name="Avrova A."/>
            <person name="Baxter L."/>
            <person name="Beynon J."/>
            <person name="Boevink P.C."/>
            <person name="Bollmann S.R."/>
            <person name="Bos J.I."/>
            <person name="Bulone V."/>
            <person name="Cai G."/>
            <person name="Cakir C."/>
            <person name="Carrington J.C."/>
            <person name="Chawner M."/>
            <person name="Conti L."/>
            <person name="Costanzo S."/>
            <person name="Ewan R."/>
            <person name="Fahlgren N."/>
            <person name="Fischbach M.A."/>
            <person name="Fugelstad J."/>
            <person name="Gilroy E.M."/>
            <person name="Gnerre S."/>
            <person name="Green P.J."/>
            <person name="Grenville-Briggs L.J."/>
            <person name="Griffith J."/>
            <person name="Grunwald N.J."/>
            <person name="Horn K."/>
            <person name="Horner N.R."/>
            <person name="Hu C.H."/>
            <person name="Huitema E."/>
            <person name="Jeong D.H."/>
            <person name="Jones A.M."/>
            <person name="Jones J.D."/>
            <person name="Jones R.W."/>
            <person name="Karlsson E.K."/>
            <person name="Kunjeti S.G."/>
            <person name="Lamour K."/>
            <person name="Liu Z."/>
            <person name="Ma L."/>
            <person name="Maclean D."/>
            <person name="Chibucos M.C."/>
            <person name="McDonald H."/>
            <person name="McWalters J."/>
            <person name="Meijer H.J."/>
            <person name="Morgan W."/>
            <person name="Morris P.F."/>
            <person name="Munro C.A."/>
            <person name="O'Neill K."/>
            <person name="Ospina-Giraldo M."/>
            <person name="Pinzon A."/>
            <person name="Pritchard L."/>
            <person name="Ramsahoye B."/>
            <person name="Ren Q."/>
            <person name="Restrepo S."/>
            <person name="Roy S."/>
            <person name="Sadanandom A."/>
            <person name="Savidor A."/>
            <person name="Schornack S."/>
            <person name="Schwartz D.C."/>
            <person name="Schumann U.D."/>
            <person name="Schwessinger B."/>
            <person name="Seyer L."/>
            <person name="Sharpe T."/>
            <person name="Silvar C."/>
            <person name="Song J."/>
            <person name="Studholme D.J."/>
            <person name="Sykes S."/>
            <person name="Thines M."/>
            <person name="van de Vondervoort P.J."/>
            <person name="Phuntumart V."/>
            <person name="Wawra S."/>
            <person name="Weide R."/>
            <person name="Win J."/>
            <person name="Young C."/>
            <person name="Zhou S."/>
            <person name="Fry W."/>
            <person name="Meyers B.C."/>
            <person name="van West P."/>
            <person name="Ristaino J."/>
            <person name="Govers F."/>
            <person name="Birch P.R."/>
            <person name="Whisson S.C."/>
            <person name="Judelson H.S."/>
            <person name="Nusbaum C."/>
        </authorList>
    </citation>
    <scope>NUCLEOTIDE SEQUENCE [LARGE SCALE GENOMIC DNA]</scope>
    <source>
        <strain evidence="9">T30-4</strain>
    </source>
</reference>
<evidence type="ECO:0000256" key="1">
    <source>
        <dbReference type="ARBA" id="ARBA00004141"/>
    </source>
</evidence>
<dbReference type="eggNOG" id="ENOG502RVJ4">
    <property type="taxonomic scope" value="Eukaryota"/>
</dbReference>
<comment type="similarity">
    <text evidence="2">Belongs to the major facilitator superfamily. Folate-biopterin transporter (TC 2.A.71) family.</text>
</comment>
<dbReference type="VEuPathDB" id="FungiDB:PITG_11541"/>
<evidence type="ECO:0000256" key="4">
    <source>
        <dbReference type="ARBA" id="ARBA00022692"/>
    </source>
</evidence>
<comment type="subcellular location">
    <subcellularLocation>
        <location evidence="1">Membrane</location>
        <topology evidence="1">Multi-pass membrane protein</topology>
    </subcellularLocation>
</comment>
<dbReference type="PANTHER" id="PTHR31585">
    <property type="entry name" value="FOLATE-BIOPTERIN TRANSPORTER 1, CHLOROPLASTIC"/>
    <property type="match status" value="1"/>
</dbReference>
<dbReference type="SUPFAM" id="SSF103473">
    <property type="entry name" value="MFS general substrate transporter"/>
    <property type="match status" value="1"/>
</dbReference>
<evidence type="ECO:0000256" key="7">
    <source>
        <dbReference type="SAM" id="Phobius"/>
    </source>
</evidence>
<dbReference type="GO" id="GO:0016020">
    <property type="term" value="C:membrane"/>
    <property type="evidence" value="ECO:0007669"/>
    <property type="project" value="UniProtKB-SubCell"/>
</dbReference>
<keyword evidence="6 7" id="KW-0472">Membrane</keyword>
<dbReference type="OrthoDB" id="430647at2759"/>
<dbReference type="STRING" id="403677.D0NHZ9"/>
<keyword evidence="3" id="KW-0813">Transport</keyword>
<proteinExistence type="inferred from homology"/>
<dbReference type="InParanoid" id="D0NHZ9"/>
<gene>
    <name evidence="8" type="ORF">PITG_11541</name>
</gene>
<dbReference type="Pfam" id="PF03092">
    <property type="entry name" value="BT1"/>
    <property type="match status" value="1"/>
</dbReference>
<name>D0NHZ9_PHYIT</name>
<evidence type="ECO:0000256" key="2">
    <source>
        <dbReference type="ARBA" id="ARBA00007015"/>
    </source>
</evidence>
<evidence type="ECO:0000313" key="9">
    <source>
        <dbReference type="Proteomes" id="UP000006643"/>
    </source>
</evidence>
<dbReference type="Proteomes" id="UP000006643">
    <property type="component" value="Unassembled WGS sequence"/>
</dbReference>
<dbReference type="HOGENOM" id="CLU_100468_0_0_1"/>
<protein>
    <submittedName>
        <fullName evidence="8">Transmembrane protein, putative</fullName>
    </submittedName>
</protein>
<keyword evidence="4 7" id="KW-0812">Transmembrane</keyword>
<accession>D0NHZ9</accession>
<feature type="transmembrane region" description="Helical" evidence="7">
    <location>
        <begin position="208"/>
        <end position="226"/>
    </location>
</feature>
<dbReference type="GeneID" id="9470611"/>
<dbReference type="InterPro" id="IPR039309">
    <property type="entry name" value="BT1"/>
</dbReference>
<dbReference type="AlphaFoldDB" id="D0NHZ9"/>
<dbReference type="InterPro" id="IPR036259">
    <property type="entry name" value="MFS_trans_sf"/>
</dbReference>
<keyword evidence="5 7" id="KW-1133">Transmembrane helix</keyword>
<evidence type="ECO:0000256" key="3">
    <source>
        <dbReference type="ARBA" id="ARBA00022448"/>
    </source>
</evidence>
<dbReference type="PANTHER" id="PTHR31585:SF53">
    <property type="entry name" value="TRANSMEMBRANE PROTEIN"/>
    <property type="match status" value="1"/>
</dbReference>
<feature type="transmembrane region" description="Helical" evidence="7">
    <location>
        <begin position="151"/>
        <end position="169"/>
    </location>
</feature>
<keyword evidence="9" id="KW-1185">Reference proteome</keyword>
<evidence type="ECO:0000256" key="5">
    <source>
        <dbReference type="ARBA" id="ARBA00022989"/>
    </source>
</evidence>
<dbReference type="OMA" id="KENEWFL"/>
<dbReference type="KEGG" id="pif:PITG_11541"/>
<sequence>MLRRTLSTRSHFKYSHPRNTGFLAVYARTMVNPSRKINKLSPVGASISPQPKGFEPMKTPQDIEGGALRAGGAINVWSREYIGIVVQNAAVGMIYGTLPGTVYPFLFNYLNMESTQVVSATVLLNLPWSFKLFYGIITDCVPIMGYRRRPFMIIGWTLCFIMLLVMACMKAEDPYYPEYAYASMNVTTLSPEIIASFNTDAPSTGSKFIVLMMLAAIGYVGADVAADAMMVEFAQREPEATRGYTQTRITWSALCL</sequence>
<dbReference type="RefSeq" id="XP_002901098.1">
    <property type="nucleotide sequence ID" value="XM_002901052.1"/>
</dbReference>
<organism evidence="8 9">
    <name type="scientific">Phytophthora infestans (strain T30-4)</name>
    <name type="common">Potato late blight agent</name>
    <dbReference type="NCBI Taxonomy" id="403677"/>
    <lineage>
        <taxon>Eukaryota</taxon>
        <taxon>Sar</taxon>
        <taxon>Stramenopiles</taxon>
        <taxon>Oomycota</taxon>
        <taxon>Peronosporomycetes</taxon>
        <taxon>Peronosporales</taxon>
        <taxon>Peronosporaceae</taxon>
        <taxon>Phytophthora</taxon>
    </lineage>
</organism>
<evidence type="ECO:0000313" key="8">
    <source>
        <dbReference type="EMBL" id="EEY59084.1"/>
    </source>
</evidence>
<evidence type="ECO:0000256" key="6">
    <source>
        <dbReference type="ARBA" id="ARBA00023136"/>
    </source>
</evidence>